<comment type="similarity">
    <text evidence="8">Belongs to the HSF family.</text>
</comment>
<dbReference type="InterPro" id="IPR036390">
    <property type="entry name" value="WH_DNA-bd_sf"/>
</dbReference>
<feature type="compositionally biased region" description="Low complexity" evidence="9">
    <location>
        <begin position="211"/>
        <end position="233"/>
    </location>
</feature>
<evidence type="ECO:0000256" key="8">
    <source>
        <dbReference type="RuleBase" id="RU004020"/>
    </source>
</evidence>
<dbReference type="FunFam" id="1.10.10.10:FF:000037">
    <property type="entry name" value="Heat stress transcription factor B-4"/>
    <property type="match status" value="1"/>
</dbReference>
<comment type="subcellular location">
    <subcellularLocation>
        <location evidence="1">Nucleus</location>
    </subcellularLocation>
</comment>
<feature type="compositionally biased region" description="Polar residues" evidence="9">
    <location>
        <begin position="9"/>
        <end position="19"/>
    </location>
</feature>
<name>B5A4L7_GYMST</name>
<keyword evidence="11" id="KW-0346">Stress response</keyword>
<dbReference type="EMBL" id="EU810301">
    <property type="protein sequence ID" value="ACF24569.1"/>
    <property type="molecule type" value="mRNA"/>
</dbReference>
<dbReference type="GO" id="GO:0003700">
    <property type="term" value="F:DNA-binding transcription factor activity"/>
    <property type="evidence" value="ECO:0007669"/>
    <property type="project" value="InterPro"/>
</dbReference>
<reference evidence="11" key="1">
    <citation type="journal article" date="2008" name="Mol. Biol. Evol.">
        <title>Nucleus-encoded periplastid-targeted EFL in chlorarachniophytes.</title>
        <authorList>
            <person name="Gile G.H."/>
            <person name="Keeling P.J."/>
        </authorList>
    </citation>
    <scope>NUCLEOTIDE SEQUENCE</scope>
    <source>
        <strain evidence="11">CCMP 2057</strain>
    </source>
</reference>
<feature type="region of interest" description="Disordered" evidence="9">
    <location>
        <begin position="207"/>
        <end position="233"/>
    </location>
</feature>
<proteinExistence type="evidence at transcript level"/>
<keyword evidence="4" id="KW-0805">Transcription regulation</keyword>
<dbReference type="PANTHER" id="PTHR10015">
    <property type="entry name" value="HEAT SHOCK TRANSCRIPTION FACTOR"/>
    <property type="match status" value="1"/>
</dbReference>
<dbReference type="InterPro" id="IPR000232">
    <property type="entry name" value="HSF_DNA-bd"/>
</dbReference>
<dbReference type="GO" id="GO:0043565">
    <property type="term" value="F:sequence-specific DNA binding"/>
    <property type="evidence" value="ECO:0007669"/>
    <property type="project" value="InterPro"/>
</dbReference>
<dbReference type="Gene3D" id="1.10.10.10">
    <property type="entry name" value="Winged helix-like DNA-binding domain superfamily/Winged helix DNA-binding domain"/>
    <property type="match status" value="1"/>
</dbReference>
<feature type="domain" description="HSF-type DNA-binding" evidence="10">
    <location>
        <begin position="39"/>
        <end position="135"/>
    </location>
</feature>
<dbReference type="Pfam" id="PF00447">
    <property type="entry name" value="HSF_DNA-bind"/>
    <property type="match status" value="1"/>
</dbReference>
<dbReference type="PANTHER" id="PTHR10015:SF206">
    <property type="entry name" value="HSF-TYPE DNA-BINDING DOMAIN-CONTAINING PROTEIN"/>
    <property type="match status" value="1"/>
</dbReference>
<sequence>MDRRHTKQTRLAYNEASSKQNEDKESERSHSGTEDTENEFPSLVGKTYDMVDDPLTDNIICWAEDGNGFVVKDAYAFCVKILPTYFRTKRFRSFVRNLNMYGFRSRKQAQEGVYRFKHPQFRRGKKNLLSRIRKKTTQKSILSDLRGAIKELRQNYTKLARSHARMEGVLAQISQLVPINMLQQTTKQLGNAQNNSSSGKMPMVQVLDQKASSSRAPPTRPSPLVGSLGQSQGSSEVTALKVEDNYFGSPAPSISPPFSFDGAQSIFGWSLLNPQA</sequence>
<evidence type="ECO:0000256" key="9">
    <source>
        <dbReference type="SAM" id="MobiDB-lite"/>
    </source>
</evidence>
<keyword evidence="5" id="KW-0238">DNA-binding</keyword>
<protein>
    <submittedName>
        <fullName evidence="11">Putative heat shock transcription factor</fullName>
    </submittedName>
</protein>
<comment type="subunit">
    <text evidence="2">Homotrimer.</text>
</comment>
<evidence type="ECO:0000256" key="3">
    <source>
        <dbReference type="ARBA" id="ARBA00022553"/>
    </source>
</evidence>
<evidence type="ECO:0000256" key="1">
    <source>
        <dbReference type="ARBA" id="ARBA00004123"/>
    </source>
</evidence>
<keyword evidence="6" id="KW-0804">Transcription</keyword>
<feature type="region of interest" description="Disordered" evidence="9">
    <location>
        <begin position="1"/>
        <end position="40"/>
    </location>
</feature>
<evidence type="ECO:0000313" key="11">
    <source>
        <dbReference type="EMBL" id="ACF24569.1"/>
    </source>
</evidence>
<dbReference type="PRINTS" id="PR00056">
    <property type="entry name" value="HSFDOMAIN"/>
</dbReference>
<dbReference type="AlphaFoldDB" id="B5A4L7"/>
<evidence type="ECO:0000256" key="2">
    <source>
        <dbReference type="ARBA" id="ARBA00011233"/>
    </source>
</evidence>
<keyword evidence="7" id="KW-0539">Nucleus</keyword>
<evidence type="ECO:0000256" key="5">
    <source>
        <dbReference type="ARBA" id="ARBA00023125"/>
    </source>
</evidence>
<feature type="compositionally biased region" description="Basic and acidic residues" evidence="9">
    <location>
        <begin position="20"/>
        <end position="33"/>
    </location>
</feature>
<accession>B5A4L7</accession>
<evidence type="ECO:0000256" key="4">
    <source>
        <dbReference type="ARBA" id="ARBA00023015"/>
    </source>
</evidence>
<organism evidence="11">
    <name type="scientific">Gymnochlora stellata</name>
    <dbReference type="NCBI Taxonomy" id="67809"/>
    <lineage>
        <taxon>Eukaryota</taxon>
        <taxon>Sar</taxon>
        <taxon>Rhizaria</taxon>
        <taxon>Cercozoa</taxon>
        <taxon>Chlorarachniophyceae</taxon>
        <taxon>Gymnochlora</taxon>
    </lineage>
</organism>
<evidence type="ECO:0000259" key="10">
    <source>
        <dbReference type="SMART" id="SM00415"/>
    </source>
</evidence>
<dbReference type="InterPro" id="IPR036388">
    <property type="entry name" value="WH-like_DNA-bd_sf"/>
</dbReference>
<evidence type="ECO:0000256" key="7">
    <source>
        <dbReference type="ARBA" id="ARBA00023242"/>
    </source>
</evidence>
<evidence type="ECO:0000256" key="6">
    <source>
        <dbReference type="ARBA" id="ARBA00023163"/>
    </source>
</evidence>
<dbReference type="SUPFAM" id="SSF46785">
    <property type="entry name" value="Winged helix' DNA-binding domain"/>
    <property type="match status" value="1"/>
</dbReference>
<dbReference type="GO" id="GO:0005634">
    <property type="term" value="C:nucleus"/>
    <property type="evidence" value="ECO:0007669"/>
    <property type="project" value="UniProtKB-SubCell"/>
</dbReference>
<keyword evidence="3" id="KW-0597">Phosphoprotein</keyword>
<dbReference type="SMART" id="SM00415">
    <property type="entry name" value="HSF"/>
    <property type="match status" value="1"/>
</dbReference>